<gene>
    <name evidence="1" type="ORF">AAW00_06365</name>
</gene>
<sequence>MDQHGFISSVFEAAGGEPVDALVPAGYTGKRADILFRTDGIIAEIKSLINDRRNDPKVGEKLAKCSRVIQQAR</sequence>
<evidence type="ECO:0000313" key="1">
    <source>
        <dbReference type="EMBL" id="KLE35969.1"/>
    </source>
</evidence>
<reference evidence="1 2" key="1">
    <citation type="submission" date="2015-04" db="EMBL/GenBank/DDBJ databases">
        <title>The draft genome sequence of Erythrobacter luteus KA37.</title>
        <authorList>
            <person name="Zhuang L."/>
            <person name="Liu Y."/>
            <person name="Shao Z."/>
        </authorList>
    </citation>
    <scope>NUCLEOTIDE SEQUENCE [LARGE SCALE GENOMIC DNA]</scope>
    <source>
        <strain evidence="1 2">KA37</strain>
    </source>
</reference>
<keyword evidence="2" id="KW-1185">Reference proteome</keyword>
<accession>A0A0G9MZF7</accession>
<dbReference type="Proteomes" id="UP000053464">
    <property type="component" value="Unassembled WGS sequence"/>
</dbReference>
<protein>
    <submittedName>
        <fullName evidence="1">Uncharacterized protein</fullName>
    </submittedName>
</protein>
<organism evidence="1 2">
    <name type="scientific">Aurantiacibacter luteus</name>
    <dbReference type="NCBI Taxonomy" id="1581420"/>
    <lineage>
        <taxon>Bacteria</taxon>
        <taxon>Pseudomonadati</taxon>
        <taxon>Pseudomonadota</taxon>
        <taxon>Alphaproteobacteria</taxon>
        <taxon>Sphingomonadales</taxon>
        <taxon>Erythrobacteraceae</taxon>
        <taxon>Aurantiacibacter</taxon>
    </lineage>
</organism>
<evidence type="ECO:0000313" key="2">
    <source>
        <dbReference type="Proteomes" id="UP000053464"/>
    </source>
</evidence>
<name>A0A0G9MZF7_9SPHN</name>
<comment type="caution">
    <text evidence="1">The sequence shown here is derived from an EMBL/GenBank/DDBJ whole genome shotgun (WGS) entry which is preliminary data.</text>
</comment>
<dbReference type="PATRIC" id="fig|1581420.6.peg.1290"/>
<dbReference type="AlphaFoldDB" id="A0A0G9MZF7"/>
<proteinExistence type="predicted"/>
<dbReference type="EMBL" id="LBHB01000001">
    <property type="protein sequence ID" value="KLE35969.1"/>
    <property type="molecule type" value="Genomic_DNA"/>
</dbReference>